<dbReference type="GO" id="GO:0016987">
    <property type="term" value="F:sigma factor activity"/>
    <property type="evidence" value="ECO:0007669"/>
    <property type="project" value="UniProtKB-KW"/>
</dbReference>
<evidence type="ECO:0000256" key="3">
    <source>
        <dbReference type="ARBA" id="ARBA00023082"/>
    </source>
</evidence>
<feature type="region of interest" description="Disordered" evidence="6">
    <location>
        <begin position="224"/>
        <end position="245"/>
    </location>
</feature>
<accession>A0A6J1BRC1</accession>
<dbReference type="GO" id="GO:0006352">
    <property type="term" value="P:DNA-templated transcription initiation"/>
    <property type="evidence" value="ECO:0007669"/>
    <property type="project" value="InterPro"/>
</dbReference>
<evidence type="ECO:0000259" key="8">
    <source>
        <dbReference type="Pfam" id="PF04542"/>
    </source>
</evidence>
<dbReference type="AlphaFoldDB" id="A0A6J1BRC1"/>
<evidence type="ECO:0000256" key="1">
    <source>
        <dbReference type="ARBA" id="ARBA00007788"/>
    </source>
</evidence>
<feature type="domain" description="RNA polymerase sigma-70 region 2" evidence="8">
    <location>
        <begin position="332"/>
        <end position="398"/>
    </location>
</feature>
<dbReference type="GO" id="GO:0071482">
    <property type="term" value="P:cellular response to light stimulus"/>
    <property type="evidence" value="ECO:0007669"/>
    <property type="project" value="UniProtKB-ARBA"/>
</dbReference>
<keyword evidence="2" id="KW-0805">Transcription regulation</keyword>
<evidence type="ECO:0000313" key="10">
    <source>
        <dbReference type="Proteomes" id="UP000504603"/>
    </source>
</evidence>
<dbReference type="GO" id="GO:0003677">
    <property type="term" value="F:DNA binding"/>
    <property type="evidence" value="ECO:0007669"/>
    <property type="project" value="UniProtKB-KW"/>
</dbReference>
<dbReference type="InterPro" id="IPR007624">
    <property type="entry name" value="RNA_pol_sigma70_r3"/>
</dbReference>
<dbReference type="Pfam" id="PF04539">
    <property type="entry name" value="Sigma70_r3"/>
    <property type="match status" value="1"/>
</dbReference>
<name>A0A6J1BRC1_MOMCH</name>
<protein>
    <submittedName>
        <fullName evidence="11">RNA polymerase sigma factor sigC isoform X1</fullName>
    </submittedName>
</protein>
<keyword evidence="3" id="KW-0731">Sigma factor</keyword>
<evidence type="ECO:0000256" key="4">
    <source>
        <dbReference type="ARBA" id="ARBA00023125"/>
    </source>
</evidence>
<gene>
    <name evidence="11" type="primary">LOC111004887</name>
</gene>
<evidence type="ECO:0000256" key="5">
    <source>
        <dbReference type="ARBA" id="ARBA00023163"/>
    </source>
</evidence>
<feature type="domain" description="RNA polymerase sigma-70 region 4" evidence="9">
    <location>
        <begin position="496"/>
        <end position="548"/>
    </location>
</feature>
<evidence type="ECO:0000259" key="9">
    <source>
        <dbReference type="Pfam" id="PF04545"/>
    </source>
</evidence>
<dbReference type="SUPFAM" id="SSF88659">
    <property type="entry name" value="Sigma3 and sigma4 domains of RNA polymerase sigma factors"/>
    <property type="match status" value="1"/>
</dbReference>
<dbReference type="InterPro" id="IPR007627">
    <property type="entry name" value="RNA_pol_sigma70_r2"/>
</dbReference>
<dbReference type="PANTHER" id="PTHR30603">
    <property type="entry name" value="RNA POLYMERASE SIGMA FACTOR RPO"/>
    <property type="match status" value="1"/>
</dbReference>
<proteinExistence type="inferred from homology"/>
<keyword evidence="5" id="KW-0804">Transcription</keyword>
<dbReference type="KEGG" id="mcha:111004887"/>
<feature type="domain" description="RNA polymerase sigma-70 region 3" evidence="7">
    <location>
        <begin position="409"/>
        <end position="483"/>
    </location>
</feature>
<sequence length="561" mass="63446">MGTSFRPNLKWAFQMQTHSRNCSPSKFYPHASKGREASFNSARLSFFSAICEEGESSSRETLKTYTCLSEAPQTSADDLLDLDEIEINSRARPLSHFHYGIKNTGPSKIEDNFSSCTSLPTGKASHFGMLMENLDVLEEAFTESGMLSLERDIVLQLTKLGALEFFNTCLSRTLKTSTSSFLDLSDLPIEDGGGHNVNQKTDRQNDDIIVYSGKKVGRRSIKERARDKADKVASQPPATGAAKEKFHNSARFPRKRVFNSRRRRLMVARNEAEMSTGVKVVANLERIRETLEKESEKRASMSCWADAAGIDIKDLHKQLQFGWFCQNELLRSTNSLVLFLAKKYRCTGLPMEDLVQAGAIGVLQGVERFDPKRGFRFSTYIQYWIRKSMSRVVARNSRGIQIPWSLTKAINQIQKARKALNNGSRRYSDDDIAKATGLPLAKVRVASNCLKVVGSVDQKMGDGLNMKYMEFTADTSIQSPEETVKQKLMKKDIFNLLEGLEPRERQVLALRYGLQDFQPKSLEEIGKLLHVSKEWVRKIEKKAMTKLKNEETTGNLCHYLD</sequence>
<dbReference type="RefSeq" id="XP_022131819.1">
    <property type="nucleotide sequence ID" value="XM_022276127.1"/>
</dbReference>
<dbReference type="InterPro" id="IPR013325">
    <property type="entry name" value="RNA_pol_sigma_r2"/>
</dbReference>
<dbReference type="Pfam" id="PF04545">
    <property type="entry name" value="Sigma70_r4"/>
    <property type="match status" value="1"/>
</dbReference>
<dbReference type="InterPro" id="IPR050239">
    <property type="entry name" value="Sigma-70_RNA_pol_init_factors"/>
</dbReference>
<dbReference type="PANTHER" id="PTHR30603:SF13">
    <property type="entry name" value="RNA POLYMERASE SIGMA FACTOR SIGC"/>
    <property type="match status" value="1"/>
</dbReference>
<comment type="similarity">
    <text evidence="1">Belongs to the sigma-70 factor family.</text>
</comment>
<dbReference type="PRINTS" id="PR00046">
    <property type="entry name" value="SIGMA70FCT"/>
</dbReference>
<reference evidence="11" key="1">
    <citation type="submission" date="2025-08" db="UniProtKB">
        <authorList>
            <consortium name="RefSeq"/>
        </authorList>
    </citation>
    <scope>IDENTIFICATION</scope>
    <source>
        <strain evidence="11">OHB3-1</strain>
    </source>
</reference>
<keyword evidence="10" id="KW-1185">Reference proteome</keyword>
<dbReference type="Pfam" id="PF04542">
    <property type="entry name" value="Sigma70_r2"/>
    <property type="match status" value="1"/>
</dbReference>
<keyword evidence="4" id="KW-0238">DNA-binding</keyword>
<evidence type="ECO:0000256" key="6">
    <source>
        <dbReference type="SAM" id="MobiDB-lite"/>
    </source>
</evidence>
<dbReference type="Gene3D" id="1.20.140.160">
    <property type="match status" value="1"/>
</dbReference>
<dbReference type="OrthoDB" id="206108at2759"/>
<evidence type="ECO:0000259" key="7">
    <source>
        <dbReference type="Pfam" id="PF04539"/>
    </source>
</evidence>
<dbReference type="InterPro" id="IPR013324">
    <property type="entry name" value="RNA_pol_sigma_r3/r4-like"/>
</dbReference>
<dbReference type="InterPro" id="IPR000943">
    <property type="entry name" value="RNA_pol_sigma70"/>
</dbReference>
<dbReference type="CDD" id="cd06171">
    <property type="entry name" value="Sigma70_r4"/>
    <property type="match status" value="1"/>
</dbReference>
<evidence type="ECO:0000256" key="2">
    <source>
        <dbReference type="ARBA" id="ARBA00023015"/>
    </source>
</evidence>
<dbReference type="GeneID" id="111004887"/>
<evidence type="ECO:0000313" key="11">
    <source>
        <dbReference type="RefSeq" id="XP_022131819.1"/>
    </source>
</evidence>
<dbReference type="InterPro" id="IPR007630">
    <property type="entry name" value="RNA_pol_sigma70_r4"/>
</dbReference>
<organism evidence="10 11">
    <name type="scientific">Momordica charantia</name>
    <name type="common">Bitter gourd</name>
    <name type="synonym">Balsam pear</name>
    <dbReference type="NCBI Taxonomy" id="3673"/>
    <lineage>
        <taxon>Eukaryota</taxon>
        <taxon>Viridiplantae</taxon>
        <taxon>Streptophyta</taxon>
        <taxon>Embryophyta</taxon>
        <taxon>Tracheophyta</taxon>
        <taxon>Spermatophyta</taxon>
        <taxon>Magnoliopsida</taxon>
        <taxon>eudicotyledons</taxon>
        <taxon>Gunneridae</taxon>
        <taxon>Pentapetalae</taxon>
        <taxon>rosids</taxon>
        <taxon>fabids</taxon>
        <taxon>Cucurbitales</taxon>
        <taxon>Cucurbitaceae</taxon>
        <taxon>Momordiceae</taxon>
        <taxon>Momordica</taxon>
    </lineage>
</organism>
<dbReference type="NCBIfam" id="TIGR02937">
    <property type="entry name" value="sigma70-ECF"/>
    <property type="match status" value="1"/>
</dbReference>
<dbReference type="Proteomes" id="UP000504603">
    <property type="component" value="Unplaced"/>
</dbReference>
<dbReference type="SUPFAM" id="SSF88946">
    <property type="entry name" value="Sigma2 domain of RNA polymerase sigma factors"/>
    <property type="match status" value="1"/>
</dbReference>
<dbReference type="Gene3D" id="1.20.120.1810">
    <property type="match status" value="1"/>
</dbReference>
<dbReference type="InterPro" id="IPR014284">
    <property type="entry name" value="RNA_pol_sigma-70_dom"/>
</dbReference>